<feature type="transmembrane region" description="Helical" evidence="1">
    <location>
        <begin position="16"/>
        <end position="40"/>
    </location>
</feature>
<protein>
    <submittedName>
        <fullName evidence="2">OadG family protein</fullName>
    </submittedName>
</protein>
<keyword evidence="3" id="KW-1185">Reference proteome</keyword>
<keyword evidence="1" id="KW-1133">Transmembrane helix</keyword>
<reference evidence="2 3" key="1">
    <citation type="submission" date="2020-02" db="EMBL/GenBank/DDBJ databases">
        <title>Albibacoteraceae fam. nov., the first described family within the subdivision 4 Verrucomicrobia.</title>
        <authorList>
            <person name="Xi F."/>
        </authorList>
    </citation>
    <scope>NUCLEOTIDE SEQUENCE [LARGE SCALE GENOMIC DNA]</scope>
    <source>
        <strain evidence="2 3">CK1056</strain>
    </source>
</reference>
<sequence length="106" mass="11698">MPIAATHPFISSLEHILGFLVVLIALMLLWGLTVLLGVIFKRSPQPDPVSISGPAEEIDEEEVAAIAAVVSCLMGRRSRIVSIRSAATKDWNREGRREHFASHKIR</sequence>
<evidence type="ECO:0000313" key="2">
    <source>
        <dbReference type="EMBL" id="NDV62819.1"/>
    </source>
</evidence>
<proteinExistence type="predicted"/>
<accession>A0A6B2M3N5</accession>
<keyword evidence="1" id="KW-0812">Transmembrane</keyword>
<dbReference type="Proteomes" id="UP000478417">
    <property type="component" value="Unassembled WGS sequence"/>
</dbReference>
<name>A0A6B2M3N5_9BACT</name>
<evidence type="ECO:0000256" key="1">
    <source>
        <dbReference type="SAM" id="Phobius"/>
    </source>
</evidence>
<organism evidence="2 3">
    <name type="scientific">Oceanipulchritudo coccoides</name>
    <dbReference type="NCBI Taxonomy" id="2706888"/>
    <lineage>
        <taxon>Bacteria</taxon>
        <taxon>Pseudomonadati</taxon>
        <taxon>Verrucomicrobiota</taxon>
        <taxon>Opitutia</taxon>
        <taxon>Puniceicoccales</taxon>
        <taxon>Oceanipulchritudinaceae</taxon>
        <taxon>Oceanipulchritudo</taxon>
    </lineage>
</organism>
<keyword evidence="1" id="KW-0472">Membrane</keyword>
<evidence type="ECO:0000313" key="3">
    <source>
        <dbReference type="Proteomes" id="UP000478417"/>
    </source>
</evidence>
<dbReference type="AlphaFoldDB" id="A0A6B2M3N5"/>
<dbReference type="RefSeq" id="WP_163965364.1">
    <property type="nucleotide sequence ID" value="NZ_JAAGNX010000002.1"/>
</dbReference>
<comment type="caution">
    <text evidence="2">The sequence shown here is derived from an EMBL/GenBank/DDBJ whole genome shotgun (WGS) entry which is preliminary data.</text>
</comment>
<gene>
    <name evidence="2" type="ORF">G0Q06_10185</name>
</gene>
<dbReference type="EMBL" id="JAAGNX010000002">
    <property type="protein sequence ID" value="NDV62819.1"/>
    <property type="molecule type" value="Genomic_DNA"/>
</dbReference>